<dbReference type="PANTHER" id="PTHR43024:SF1">
    <property type="entry name" value="UDP-N-ACETYLMURAMOYL-TRIPEPTIDE--D-ALANYL-D-ALANINE LIGASE"/>
    <property type="match status" value="1"/>
</dbReference>
<keyword evidence="6 10" id="KW-0133">Cell shape</keyword>
<comment type="subcellular location">
    <subcellularLocation>
        <location evidence="10 11">Cytoplasm</location>
    </subcellularLocation>
</comment>
<dbReference type="InterPro" id="IPR013221">
    <property type="entry name" value="Mur_ligase_cen"/>
</dbReference>
<evidence type="ECO:0000259" key="14">
    <source>
        <dbReference type="Pfam" id="PF08245"/>
    </source>
</evidence>
<evidence type="ECO:0000256" key="4">
    <source>
        <dbReference type="ARBA" id="ARBA00022741"/>
    </source>
</evidence>
<dbReference type="InterPro" id="IPR004101">
    <property type="entry name" value="Mur_ligase_C"/>
</dbReference>
<sequence length="472" mass="51895">MVTEDHDDLKGRKNIMKMQLAEIAQALDIEPQNGWDDITVTSVSFDSRKISAGALFVPLIDEKDGHQYVESAKDNGAVATLWQEDHPNTPTELPFLQVEDSLKALQKLGSYYLQKINPRVVAITGSNGKTTTKDMVAGILSTQFHVKKTPENFNNEIGVPMTCLTMEPNTEVLVVELGMDHFGQLDCLSRLVSPDVAVITMIGEAHIEFFGTRAKIADAKMEILNGLKEDGYFIYNGDEPLLLERAKDKTMPQLTFGNNESNDIVATDIEGHENSTSFKVAAYPETPFNIPMIGTYNVNNALAAISVGKIFQISADNMSQALKNFEITKNRAEWVTGKKGEKILSDVYNSNPTAARKVLEAFSQVTTSGKRIVVLGDMLELGDQGAAMHAGLAQAIDPQKIASVYLCGDLMGSLADALRTKFSNDQVHHYKVDEKERLFNDLDAELSPNDLVMLKGSHGIALEKVLAMLIRD</sequence>
<evidence type="ECO:0000256" key="8">
    <source>
        <dbReference type="ARBA" id="ARBA00023306"/>
    </source>
</evidence>
<evidence type="ECO:0000313" key="15">
    <source>
        <dbReference type="EMBL" id="KRN82164.1"/>
    </source>
</evidence>
<dbReference type="GO" id="GO:0005524">
    <property type="term" value="F:ATP binding"/>
    <property type="evidence" value="ECO:0007669"/>
    <property type="project" value="UniProtKB-UniRule"/>
</dbReference>
<name>A0A0R2K7B7_9LACO</name>
<evidence type="ECO:0000256" key="10">
    <source>
        <dbReference type="HAMAP-Rule" id="MF_02019"/>
    </source>
</evidence>
<dbReference type="Pfam" id="PF01225">
    <property type="entry name" value="Mur_ligase"/>
    <property type="match status" value="1"/>
</dbReference>
<dbReference type="GO" id="GO:0071555">
    <property type="term" value="P:cell wall organization"/>
    <property type="evidence" value="ECO:0007669"/>
    <property type="project" value="UniProtKB-KW"/>
</dbReference>
<keyword evidence="7 10" id="KW-0573">Peptidoglycan synthesis</keyword>
<keyword evidence="4 10" id="KW-0547">Nucleotide-binding</keyword>
<evidence type="ECO:0000256" key="1">
    <source>
        <dbReference type="ARBA" id="ARBA00022490"/>
    </source>
</evidence>
<gene>
    <name evidence="10" type="primary">murF</name>
    <name evidence="15" type="ORF">IV43_GL001670</name>
</gene>
<feature type="domain" description="Mur ligase central" evidence="14">
    <location>
        <begin position="123"/>
        <end position="307"/>
    </location>
</feature>
<dbReference type="Pfam" id="PF02875">
    <property type="entry name" value="Mur_ligase_C"/>
    <property type="match status" value="1"/>
</dbReference>
<dbReference type="PATRIC" id="fig|89059.3.peg.1782"/>
<dbReference type="SUPFAM" id="SSF63418">
    <property type="entry name" value="MurE/MurF N-terminal domain"/>
    <property type="match status" value="1"/>
</dbReference>
<evidence type="ECO:0000256" key="3">
    <source>
        <dbReference type="ARBA" id="ARBA00022618"/>
    </source>
</evidence>
<feature type="binding site" evidence="10">
    <location>
        <begin position="125"/>
        <end position="131"/>
    </location>
    <ligand>
        <name>ATP</name>
        <dbReference type="ChEBI" id="CHEBI:30616"/>
    </ligand>
</feature>
<dbReference type="InterPro" id="IPR036615">
    <property type="entry name" value="Mur_ligase_C_dom_sf"/>
</dbReference>
<dbReference type="UniPathway" id="UPA00219"/>
<dbReference type="NCBIfam" id="TIGR01143">
    <property type="entry name" value="murF"/>
    <property type="match status" value="1"/>
</dbReference>
<comment type="pathway">
    <text evidence="10 11">Cell wall biogenesis; peptidoglycan biosynthesis.</text>
</comment>
<evidence type="ECO:0000259" key="13">
    <source>
        <dbReference type="Pfam" id="PF02875"/>
    </source>
</evidence>
<dbReference type="AlphaFoldDB" id="A0A0R2K7B7"/>
<keyword evidence="3 10" id="KW-0132">Cell division</keyword>
<evidence type="ECO:0000259" key="12">
    <source>
        <dbReference type="Pfam" id="PF01225"/>
    </source>
</evidence>
<evidence type="ECO:0000256" key="6">
    <source>
        <dbReference type="ARBA" id="ARBA00022960"/>
    </source>
</evidence>
<dbReference type="Pfam" id="PF08245">
    <property type="entry name" value="Mur_ligase_M"/>
    <property type="match status" value="1"/>
</dbReference>
<feature type="domain" description="Mur ligase N-terminal catalytic" evidence="12">
    <location>
        <begin position="40"/>
        <end position="108"/>
    </location>
</feature>
<dbReference type="Gene3D" id="3.40.1390.10">
    <property type="entry name" value="MurE/MurF, N-terminal domain"/>
    <property type="match status" value="1"/>
</dbReference>
<keyword evidence="9 10" id="KW-0961">Cell wall biogenesis/degradation</keyword>
<dbReference type="STRING" id="89059.LAC1533_0761"/>
<keyword evidence="5 10" id="KW-0067">ATP-binding</keyword>
<comment type="catalytic activity">
    <reaction evidence="11">
        <text>D-alanyl-D-alanine + UDP-N-acetyl-alpha-D-muramoyl-L-alanyl-gamma-D-glutamyl-meso-2,6-diaminopimelate + ATP = UDP-N-acetyl-alpha-D-muramoyl-L-alanyl-gamma-D-glutamyl-meso-2,6-diaminopimeloyl-D-alanyl-D-alanine + ADP + phosphate + H(+)</text>
        <dbReference type="Rhea" id="RHEA:28374"/>
        <dbReference type="ChEBI" id="CHEBI:15378"/>
        <dbReference type="ChEBI" id="CHEBI:30616"/>
        <dbReference type="ChEBI" id="CHEBI:43474"/>
        <dbReference type="ChEBI" id="CHEBI:57822"/>
        <dbReference type="ChEBI" id="CHEBI:61386"/>
        <dbReference type="ChEBI" id="CHEBI:83905"/>
        <dbReference type="ChEBI" id="CHEBI:456216"/>
        <dbReference type="EC" id="6.3.2.10"/>
    </reaction>
</comment>
<dbReference type="GO" id="GO:0005737">
    <property type="term" value="C:cytoplasm"/>
    <property type="evidence" value="ECO:0007669"/>
    <property type="project" value="UniProtKB-SubCell"/>
</dbReference>
<dbReference type="SUPFAM" id="SSF53244">
    <property type="entry name" value="MurD-like peptide ligases, peptide-binding domain"/>
    <property type="match status" value="1"/>
</dbReference>
<organism evidence="15 16">
    <name type="scientific">Ligilactobacillus acidipiscis</name>
    <dbReference type="NCBI Taxonomy" id="89059"/>
    <lineage>
        <taxon>Bacteria</taxon>
        <taxon>Bacillati</taxon>
        <taxon>Bacillota</taxon>
        <taxon>Bacilli</taxon>
        <taxon>Lactobacillales</taxon>
        <taxon>Lactobacillaceae</taxon>
        <taxon>Ligilactobacillus</taxon>
    </lineage>
</organism>
<dbReference type="GO" id="GO:0047480">
    <property type="term" value="F:UDP-N-acetylmuramoyl-tripeptide-D-alanyl-D-alanine ligase activity"/>
    <property type="evidence" value="ECO:0007669"/>
    <property type="project" value="UniProtKB-UniRule"/>
</dbReference>
<comment type="function">
    <text evidence="10 11">Involved in cell wall formation. Catalyzes the final step in the synthesis of UDP-N-acetylmuramoyl-pentapeptide, the precursor of murein.</text>
</comment>
<evidence type="ECO:0000256" key="5">
    <source>
        <dbReference type="ARBA" id="ARBA00022840"/>
    </source>
</evidence>
<feature type="domain" description="Mur ligase C-terminal" evidence="13">
    <location>
        <begin position="331"/>
        <end position="457"/>
    </location>
</feature>
<comment type="catalytic activity">
    <reaction evidence="10">
        <text>UDP-N-acetyl-alpha-D-muramoyl-L-alanyl-gamma-D-glutamyl-L-lysine + D-alanyl-D-alanine + ATP = UDP-N-acetyl-alpha-D-muramoyl-L-alanyl-gamma-D-glutamyl-L-lysyl-D-alanyl-D-alanine + ADP + phosphate + H(+)</text>
        <dbReference type="Rhea" id="RHEA:16085"/>
        <dbReference type="ChEBI" id="CHEBI:15378"/>
        <dbReference type="ChEBI" id="CHEBI:30616"/>
        <dbReference type="ChEBI" id="CHEBI:43474"/>
        <dbReference type="ChEBI" id="CHEBI:57822"/>
        <dbReference type="ChEBI" id="CHEBI:70758"/>
        <dbReference type="ChEBI" id="CHEBI:83903"/>
        <dbReference type="ChEBI" id="CHEBI:456216"/>
        <dbReference type="EC" id="6.3.2.10"/>
    </reaction>
</comment>
<accession>A0A0R2K7B7</accession>
<evidence type="ECO:0000256" key="9">
    <source>
        <dbReference type="ARBA" id="ARBA00023316"/>
    </source>
</evidence>
<keyword evidence="8 10" id="KW-0131">Cell cycle</keyword>
<dbReference type="Proteomes" id="UP000051491">
    <property type="component" value="Unassembled WGS sequence"/>
</dbReference>
<proteinExistence type="inferred from homology"/>
<dbReference type="InterPro" id="IPR000713">
    <property type="entry name" value="Mur_ligase_N"/>
</dbReference>
<dbReference type="Gene3D" id="3.90.190.20">
    <property type="entry name" value="Mur ligase, C-terminal domain"/>
    <property type="match status" value="1"/>
</dbReference>
<dbReference type="GO" id="GO:0051301">
    <property type="term" value="P:cell division"/>
    <property type="evidence" value="ECO:0007669"/>
    <property type="project" value="UniProtKB-KW"/>
</dbReference>
<comment type="caution">
    <text evidence="15">The sequence shown here is derived from an EMBL/GenBank/DDBJ whole genome shotgun (WGS) entry which is preliminary data.</text>
</comment>
<dbReference type="EC" id="6.3.2.10" evidence="10 11"/>
<dbReference type="GO" id="GO:0009252">
    <property type="term" value="P:peptidoglycan biosynthetic process"/>
    <property type="evidence" value="ECO:0007669"/>
    <property type="project" value="UniProtKB-UniRule"/>
</dbReference>
<evidence type="ECO:0000256" key="11">
    <source>
        <dbReference type="RuleBase" id="RU004136"/>
    </source>
</evidence>
<dbReference type="InterPro" id="IPR005863">
    <property type="entry name" value="UDP-N-AcMur_synth"/>
</dbReference>
<dbReference type="GO" id="GO:0008360">
    <property type="term" value="P:regulation of cell shape"/>
    <property type="evidence" value="ECO:0007669"/>
    <property type="project" value="UniProtKB-KW"/>
</dbReference>
<dbReference type="InterPro" id="IPR035911">
    <property type="entry name" value="MurE/MurF_N"/>
</dbReference>
<evidence type="ECO:0000313" key="16">
    <source>
        <dbReference type="Proteomes" id="UP000051491"/>
    </source>
</evidence>
<dbReference type="InterPro" id="IPR036565">
    <property type="entry name" value="Mur-like_cat_sf"/>
</dbReference>
<evidence type="ECO:0000256" key="7">
    <source>
        <dbReference type="ARBA" id="ARBA00022984"/>
    </source>
</evidence>
<dbReference type="HAMAP" id="MF_02019">
    <property type="entry name" value="MurF"/>
    <property type="match status" value="1"/>
</dbReference>
<dbReference type="EMBL" id="JQBK01000054">
    <property type="protein sequence ID" value="KRN82164.1"/>
    <property type="molecule type" value="Genomic_DNA"/>
</dbReference>
<dbReference type="PANTHER" id="PTHR43024">
    <property type="entry name" value="UDP-N-ACETYLMURAMOYL-TRIPEPTIDE--D-ALANYL-D-ALANINE LIGASE"/>
    <property type="match status" value="1"/>
</dbReference>
<keyword evidence="1 10" id="KW-0963">Cytoplasm</keyword>
<dbReference type="GO" id="GO:0008766">
    <property type="term" value="F:UDP-N-acetylmuramoylalanyl-D-glutamyl-2,6-diaminopimelate-D-alanyl-D-alanine ligase activity"/>
    <property type="evidence" value="ECO:0007669"/>
    <property type="project" value="RHEA"/>
</dbReference>
<dbReference type="Gene3D" id="3.40.1190.10">
    <property type="entry name" value="Mur-like, catalytic domain"/>
    <property type="match status" value="1"/>
</dbReference>
<dbReference type="InterPro" id="IPR051046">
    <property type="entry name" value="MurCDEF_CellWall_CoF430Synth"/>
</dbReference>
<dbReference type="SUPFAM" id="SSF53623">
    <property type="entry name" value="MurD-like peptide ligases, catalytic domain"/>
    <property type="match status" value="1"/>
</dbReference>
<comment type="similarity">
    <text evidence="10">Belongs to the MurCDEF family. MurF subfamily.</text>
</comment>
<protein>
    <recommendedName>
        <fullName evidence="10 11">UDP-N-acetylmuramoyl-tripeptide--D-alanyl-D-alanine ligase</fullName>
        <ecNumber evidence="10 11">6.3.2.10</ecNumber>
    </recommendedName>
    <alternativeName>
        <fullName evidence="10">D-alanyl-D-alanine-adding enzyme</fullName>
    </alternativeName>
</protein>
<evidence type="ECO:0000256" key="2">
    <source>
        <dbReference type="ARBA" id="ARBA00022598"/>
    </source>
</evidence>
<keyword evidence="2 10" id="KW-0436">Ligase</keyword>
<reference evidence="15 16" key="1">
    <citation type="journal article" date="2015" name="Genome Announc.">
        <title>Expanding the biotechnology potential of lactobacilli through comparative genomics of 213 strains and associated genera.</title>
        <authorList>
            <person name="Sun Z."/>
            <person name="Harris H.M."/>
            <person name="McCann A."/>
            <person name="Guo C."/>
            <person name="Argimon S."/>
            <person name="Zhang W."/>
            <person name="Yang X."/>
            <person name="Jeffery I.B."/>
            <person name="Cooney J.C."/>
            <person name="Kagawa T.F."/>
            <person name="Liu W."/>
            <person name="Song Y."/>
            <person name="Salvetti E."/>
            <person name="Wrobel A."/>
            <person name="Rasinkangas P."/>
            <person name="Parkhill J."/>
            <person name="Rea M.C."/>
            <person name="O'Sullivan O."/>
            <person name="Ritari J."/>
            <person name="Douillard F.P."/>
            <person name="Paul Ross R."/>
            <person name="Yang R."/>
            <person name="Briner A.E."/>
            <person name="Felis G.E."/>
            <person name="de Vos W.M."/>
            <person name="Barrangou R."/>
            <person name="Klaenhammer T.R."/>
            <person name="Caufield P.W."/>
            <person name="Cui Y."/>
            <person name="Zhang H."/>
            <person name="O'Toole P.W."/>
        </authorList>
    </citation>
    <scope>NUCLEOTIDE SEQUENCE [LARGE SCALE GENOMIC DNA]</scope>
    <source>
        <strain evidence="15 16">DSM 15353</strain>
    </source>
</reference>